<organism evidence="2 3">
    <name type="scientific">Virgibacillus kekensis</name>
    <dbReference type="NCBI Taxonomy" id="202261"/>
    <lineage>
        <taxon>Bacteria</taxon>
        <taxon>Bacillati</taxon>
        <taxon>Bacillota</taxon>
        <taxon>Bacilli</taxon>
        <taxon>Bacillales</taxon>
        <taxon>Bacillaceae</taxon>
        <taxon>Virgibacillus</taxon>
    </lineage>
</organism>
<sequence length="48" mass="5617">MVEGFYKLESIEAALKVGYLNVLITDDRTAQALIDTYVEERNFRLHRD</sequence>
<keyword evidence="3" id="KW-1185">Reference proteome</keyword>
<dbReference type="SUPFAM" id="SSF100950">
    <property type="entry name" value="NagB/RpiA/CoA transferase-like"/>
    <property type="match status" value="1"/>
</dbReference>
<dbReference type="EMBL" id="JBHSFU010000004">
    <property type="protein sequence ID" value="MFC4557994.1"/>
    <property type="molecule type" value="Genomic_DNA"/>
</dbReference>
<dbReference type="Gene3D" id="3.40.50.1360">
    <property type="match status" value="1"/>
</dbReference>
<evidence type="ECO:0000259" key="1">
    <source>
        <dbReference type="Pfam" id="PF04198"/>
    </source>
</evidence>
<evidence type="ECO:0000313" key="3">
    <source>
        <dbReference type="Proteomes" id="UP001595989"/>
    </source>
</evidence>
<dbReference type="Pfam" id="PF04198">
    <property type="entry name" value="Sugar-bind"/>
    <property type="match status" value="1"/>
</dbReference>
<dbReference type="InterPro" id="IPR037171">
    <property type="entry name" value="NagB/RpiA_transferase-like"/>
</dbReference>
<name>A0ABV9DI67_9BACI</name>
<dbReference type="RefSeq" id="WP_390295480.1">
    <property type="nucleotide sequence ID" value="NZ_JBHSFU010000004.1"/>
</dbReference>
<evidence type="ECO:0000313" key="2">
    <source>
        <dbReference type="EMBL" id="MFC4557994.1"/>
    </source>
</evidence>
<accession>A0ABV9DI67</accession>
<proteinExistence type="predicted"/>
<feature type="domain" description="Sugar-binding" evidence="1">
    <location>
        <begin position="3"/>
        <end position="34"/>
    </location>
</feature>
<dbReference type="Proteomes" id="UP001595989">
    <property type="component" value="Unassembled WGS sequence"/>
</dbReference>
<comment type="caution">
    <text evidence="2">The sequence shown here is derived from an EMBL/GenBank/DDBJ whole genome shotgun (WGS) entry which is preliminary data.</text>
</comment>
<dbReference type="InterPro" id="IPR007324">
    <property type="entry name" value="Sugar-bd_dom_put"/>
</dbReference>
<reference evidence="3" key="1">
    <citation type="journal article" date="2019" name="Int. J. Syst. Evol. Microbiol.">
        <title>The Global Catalogue of Microorganisms (GCM) 10K type strain sequencing project: providing services to taxonomists for standard genome sequencing and annotation.</title>
        <authorList>
            <consortium name="The Broad Institute Genomics Platform"/>
            <consortium name="The Broad Institute Genome Sequencing Center for Infectious Disease"/>
            <person name="Wu L."/>
            <person name="Ma J."/>
        </authorList>
    </citation>
    <scope>NUCLEOTIDE SEQUENCE [LARGE SCALE GENOMIC DNA]</scope>
    <source>
        <strain evidence="3">CGMCC 4.7426</strain>
    </source>
</reference>
<gene>
    <name evidence="2" type="ORF">ACFO3D_07210</name>
</gene>
<protein>
    <submittedName>
        <fullName evidence="2">Sugar-binding domain-containing protein</fullName>
    </submittedName>
</protein>